<keyword evidence="1" id="KW-0812">Transmembrane</keyword>
<evidence type="ECO:0000313" key="2">
    <source>
        <dbReference type="EMBL" id="SBP87403.1"/>
    </source>
</evidence>
<name>A0A238D2C3_THIDL</name>
<dbReference type="Proteomes" id="UP000214566">
    <property type="component" value="Unassembled WGS sequence"/>
</dbReference>
<keyword evidence="3" id="KW-1185">Reference proteome</keyword>
<organism evidence="2 3">
    <name type="scientific">Thiomonas delicata</name>
    <name type="common">Thiomonas cuprina</name>
    <dbReference type="NCBI Taxonomy" id="364030"/>
    <lineage>
        <taxon>Bacteria</taxon>
        <taxon>Pseudomonadati</taxon>
        <taxon>Pseudomonadota</taxon>
        <taxon>Betaproteobacteria</taxon>
        <taxon>Burkholderiales</taxon>
        <taxon>Thiomonas</taxon>
    </lineage>
</organism>
<reference evidence="2 3" key="1">
    <citation type="submission" date="2016-06" db="EMBL/GenBank/DDBJ databases">
        <authorList>
            <person name="Kjaerup R.B."/>
            <person name="Dalgaard T.S."/>
            <person name="Juul-Madsen H.R."/>
        </authorList>
    </citation>
    <scope>NUCLEOTIDE SEQUENCE [LARGE SCALE GENOMIC DNA]</scope>
    <source>
        <strain evidence="2 3">DSM 16361</strain>
    </source>
</reference>
<keyword evidence="1" id="KW-0472">Membrane</keyword>
<accession>A0A238D2C3</accession>
<keyword evidence="1" id="KW-1133">Transmembrane helix</keyword>
<protein>
    <submittedName>
        <fullName evidence="2">Uncharacterized protein</fullName>
    </submittedName>
</protein>
<sequence>MRTMARRNPADTSGRGPLSGICRMKDLTNCFKIRQSVTKYPGIISTYSGLYFLLMASITVINKPRGKL</sequence>
<evidence type="ECO:0000313" key="3">
    <source>
        <dbReference type="Proteomes" id="UP000214566"/>
    </source>
</evidence>
<feature type="transmembrane region" description="Helical" evidence="1">
    <location>
        <begin position="42"/>
        <end position="61"/>
    </location>
</feature>
<dbReference type="EMBL" id="FLMQ01000055">
    <property type="protein sequence ID" value="SBP87403.1"/>
    <property type="molecule type" value="Genomic_DNA"/>
</dbReference>
<proteinExistence type="predicted"/>
<evidence type="ECO:0000256" key="1">
    <source>
        <dbReference type="SAM" id="Phobius"/>
    </source>
</evidence>
<dbReference type="AlphaFoldDB" id="A0A238D2C3"/>
<gene>
    <name evidence="2" type="ORF">THIARS_60116</name>
</gene>